<dbReference type="EMBL" id="JANVFU010000011">
    <property type="protein sequence ID" value="KAJ3741666.1"/>
    <property type="molecule type" value="Genomic_DNA"/>
</dbReference>
<name>A0A9W8NVD2_9AGAR</name>
<reference evidence="2 3" key="1">
    <citation type="journal article" date="2023" name="Proc. Natl. Acad. Sci. U.S.A.">
        <title>A global phylogenomic analysis of the shiitake genus Lentinula.</title>
        <authorList>
            <person name="Sierra-Patev S."/>
            <person name="Min B."/>
            <person name="Naranjo-Ortiz M."/>
            <person name="Looney B."/>
            <person name="Konkel Z."/>
            <person name="Slot J.C."/>
            <person name="Sakamoto Y."/>
            <person name="Steenwyk J.L."/>
            <person name="Rokas A."/>
            <person name="Carro J."/>
            <person name="Camarero S."/>
            <person name="Ferreira P."/>
            <person name="Molpeceres G."/>
            <person name="Ruiz-Duenas F.J."/>
            <person name="Serrano A."/>
            <person name="Henrissat B."/>
            <person name="Drula E."/>
            <person name="Hughes K.W."/>
            <person name="Mata J.L."/>
            <person name="Ishikawa N.K."/>
            <person name="Vargas-Isla R."/>
            <person name="Ushijima S."/>
            <person name="Smith C.A."/>
            <person name="Donoghue J."/>
            <person name="Ahrendt S."/>
            <person name="Andreopoulos W."/>
            <person name="He G."/>
            <person name="LaButti K."/>
            <person name="Lipzen A."/>
            <person name="Ng V."/>
            <person name="Riley R."/>
            <person name="Sandor L."/>
            <person name="Barry K."/>
            <person name="Martinez A.T."/>
            <person name="Xiao Y."/>
            <person name="Gibbons J.G."/>
            <person name="Terashima K."/>
            <person name="Grigoriev I.V."/>
            <person name="Hibbett D."/>
        </authorList>
    </citation>
    <scope>NUCLEOTIDE SEQUENCE [LARGE SCALE GENOMIC DNA]</scope>
    <source>
        <strain evidence="2 3">TFB7810</strain>
    </source>
</reference>
<sequence>MLAGGLNKTLKGAAVSHQLRLSKGIYGFKKPVNPDTSSRKQKENPQDSMHPWNYTSGSKYEKNSAGSNRESVTESGASSSRNSKGKERARRTTHDSDATDVTDNADDEGAPARDTNGGASRGGGPPDDSDDSDSNDDSDDEGHITRPSFNKDKSVEDTMLEWLALQPSKRKYKAEDVRHNLNGLCRAIMRGALKYTTLWRSGGQIPVVSRNQLDQFEARTYKPDLKIFDWTLPERLLWI</sequence>
<evidence type="ECO:0000256" key="1">
    <source>
        <dbReference type="SAM" id="MobiDB-lite"/>
    </source>
</evidence>
<gene>
    <name evidence="2" type="ORF">DFH05DRAFT_238993</name>
</gene>
<keyword evidence="3" id="KW-1185">Reference proteome</keyword>
<comment type="caution">
    <text evidence="2">The sequence shown here is derived from an EMBL/GenBank/DDBJ whole genome shotgun (WGS) entry which is preliminary data.</text>
</comment>
<dbReference type="AlphaFoldDB" id="A0A9W8NVD2"/>
<dbReference type="Proteomes" id="UP001142393">
    <property type="component" value="Unassembled WGS sequence"/>
</dbReference>
<proteinExistence type="predicted"/>
<accession>A0A9W8NVD2</accession>
<feature type="compositionally biased region" description="Basic and acidic residues" evidence="1">
    <location>
        <begin position="141"/>
        <end position="152"/>
    </location>
</feature>
<feature type="region of interest" description="Disordered" evidence="1">
    <location>
        <begin position="20"/>
        <end position="152"/>
    </location>
</feature>
<protein>
    <submittedName>
        <fullName evidence="2">Uncharacterized protein</fullName>
    </submittedName>
</protein>
<feature type="compositionally biased region" description="Acidic residues" evidence="1">
    <location>
        <begin position="98"/>
        <end position="109"/>
    </location>
</feature>
<evidence type="ECO:0000313" key="2">
    <source>
        <dbReference type="EMBL" id="KAJ3741666.1"/>
    </source>
</evidence>
<feature type="compositionally biased region" description="Polar residues" evidence="1">
    <location>
        <begin position="53"/>
        <end position="82"/>
    </location>
</feature>
<feature type="compositionally biased region" description="Basic and acidic residues" evidence="1">
    <location>
        <begin position="84"/>
        <end position="97"/>
    </location>
</feature>
<evidence type="ECO:0000313" key="3">
    <source>
        <dbReference type="Proteomes" id="UP001142393"/>
    </source>
</evidence>
<organism evidence="2 3">
    <name type="scientific">Lentinula detonsa</name>
    <dbReference type="NCBI Taxonomy" id="2804962"/>
    <lineage>
        <taxon>Eukaryota</taxon>
        <taxon>Fungi</taxon>
        <taxon>Dikarya</taxon>
        <taxon>Basidiomycota</taxon>
        <taxon>Agaricomycotina</taxon>
        <taxon>Agaricomycetes</taxon>
        <taxon>Agaricomycetidae</taxon>
        <taxon>Agaricales</taxon>
        <taxon>Marasmiineae</taxon>
        <taxon>Omphalotaceae</taxon>
        <taxon>Lentinula</taxon>
    </lineage>
</organism>
<feature type="compositionally biased region" description="Acidic residues" evidence="1">
    <location>
        <begin position="127"/>
        <end position="140"/>
    </location>
</feature>